<dbReference type="STRING" id="341036.SAMN05660649_02285"/>
<dbReference type="RefSeq" id="WP_165613481.1">
    <property type="nucleotide sequence ID" value="NZ_FOOX01000007.1"/>
</dbReference>
<organism evidence="1 2">
    <name type="scientific">Desulfotruncus arcticus DSM 17038</name>
    <dbReference type="NCBI Taxonomy" id="1121424"/>
    <lineage>
        <taxon>Bacteria</taxon>
        <taxon>Bacillati</taxon>
        <taxon>Bacillota</taxon>
        <taxon>Clostridia</taxon>
        <taxon>Eubacteriales</taxon>
        <taxon>Desulfallaceae</taxon>
        <taxon>Desulfotruncus</taxon>
    </lineage>
</organism>
<dbReference type="EMBL" id="FOOX01000007">
    <property type="protein sequence ID" value="SFG64798.1"/>
    <property type="molecule type" value="Genomic_DNA"/>
</dbReference>
<dbReference type="Proteomes" id="UP000199337">
    <property type="component" value="Unassembled WGS sequence"/>
</dbReference>
<evidence type="ECO:0000313" key="2">
    <source>
        <dbReference type="Proteomes" id="UP000199337"/>
    </source>
</evidence>
<keyword evidence="2" id="KW-1185">Reference proteome</keyword>
<dbReference type="AlphaFoldDB" id="A0A1I2TIU4"/>
<sequence>MLHEYIIAAVNRDQLDAACRIAAEHSIVVFGTMDGEKLKQAGNNVPVYFYEPG</sequence>
<gene>
    <name evidence="1" type="ORF">SAMN05660649_02285</name>
</gene>
<protein>
    <submittedName>
        <fullName evidence="1">Uncharacterized protein</fullName>
    </submittedName>
</protein>
<accession>A0A1I2TIU4</accession>
<reference evidence="2" key="1">
    <citation type="submission" date="2016-10" db="EMBL/GenBank/DDBJ databases">
        <authorList>
            <person name="Varghese N."/>
            <person name="Submissions S."/>
        </authorList>
    </citation>
    <scope>NUCLEOTIDE SEQUENCE [LARGE SCALE GENOMIC DNA]</scope>
    <source>
        <strain evidence="2">DSM 17038</strain>
    </source>
</reference>
<proteinExistence type="predicted"/>
<name>A0A1I2TIU4_9FIRM</name>
<evidence type="ECO:0000313" key="1">
    <source>
        <dbReference type="EMBL" id="SFG64798.1"/>
    </source>
</evidence>